<protein>
    <submittedName>
        <fullName evidence="1">Uncharacterized protein</fullName>
    </submittedName>
</protein>
<dbReference type="EMBL" id="BK015555">
    <property type="protein sequence ID" value="DAE12701.1"/>
    <property type="molecule type" value="Genomic_DNA"/>
</dbReference>
<reference evidence="1" key="1">
    <citation type="journal article" date="2021" name="Proc. Natl. Acad. Sci. U.S.A.">
        <title>A Catalog of Tens of Thousands of Viruses from Human Metagenomes Reveals Hidden Associations with Chronic Diseases.</title>
        <authorList>
            <person name="Tisza M.J."/>
            <person name="Buck C.B."/>
        </authorList>
    </citation>
    <scope>NUCLEOTIDE SEQUENCE</scope>
    <source>
        <strain evidence="1">CtOCb13</strain>
    </source>
</reference>
<organism evidence="1">
    <name type="scientific">Siphoviridae sp. ctOCb13</name>
    <dbReference type="NCBI Taxonomy" id="2825477"/>
    <lineage>
        <taxon>Viruses</taxon>
        <taxon>Duplodnaviria</taxon>
        <taxon>Heunggongvirae</taxon>
        <taxon>Uroviricota</taxon>
        <taxon>Caudoviricetes</taxon>
    </lineage>
</organism>
<sequence length="31" mass="3566">MNLNDGNLNNWNDKVQNSNYVRAVAAFQRKA</sequence>
<name>A0A8S5Q206_9CAUD</name>
<accession>A0A8S5Q206</accession>
<evidence type="ECO:0000313" key="1">
    <source>
        <dbReference type="EMBL" id="DAE12701.1"/>
    </source>
</evidence>
<proteinExistence type="predicted"/>